<dbReference type="EMBL" id="WMLB01000040">
    <property type="protein sequence ID" value="MTH70019.1"/>
    <property type="molecule type" value="Genomic_DNA"/>
</dbReference>
<comment type="caution">
    <text evidence="2">The sequence shown here is derived from an EMBL/GenBank/DDBJ whole genome shotgun (WGS) entry which is preliminary data.</text>
</comment>
<dbReference type="OrthoDB" id="3189808at2"/>
<dbReference type="RefSeq" id="WP_155053048.1">
    <property type="nucleotide sequence ID" value="NZ_BAAAIB010000008.1"/>
</dbReference>
<dbReference type="PANTHER" id="PTHR18964">
    <property type="entry name" value="ROK (REPRESSOR, ORF, KINASE) FAMILY"/>
    <property type="match status" value="1"/>
</dbReference>
<gene>
    <name evidence="2" type="ORF">GJ743_16730</name>
</gene>
<accession>A0A6I3M987</accession>
<dbReference type="InterPro" id="IPR036388">
    <property type="entry name" value="WH-like_DNA-bd_sf"/>
</dbReference>
<sequence>MVDLLADVVVSDESSSAIRIVKLVRSGAATTRPELGRLTGLGRSVVAQRVDRAIELGFLEELEGVSATAGRAPRRLRFRSERGLLVTCALGALHIHVGVASLDGDVLAHDHREWDITRGPELTLAAAFEMIAGLLEQVDDVPLWAIAVGVPGPVRFATGRPVSSPMMPGWNGYDIRGRFEERFDAPTWVDKDVNLLAVRERARERKPLDLIYCKIGTGLGAGLLSEGKVHRGAGGAAGDIGHVRVVDEDIPCRCGKTGCLEAVASGWAIVRDARRAVDDGAEGLLVDRLADGAELSPELVAIAADDGDALALSLMQRSARLVGGSIATLVNVFNPSVIVIGGVVAGAGQVFLAEVRRRVYELSLPVATQDLTIIRSADDPREPLRGGMELAREQLFGATFARWFLDGAPSVARCTASRIVEASEY</sequence>
<proteinExistence type="inferred from homology"/>
<comment type="similarity">
    <text evidence="1">Belongs to the ROK (NagC/XylR) family.</text>
</comment>
<dbReference type="Gene3D" id="3.30.420.40">
    <property type="match status" value="2"/>
</dbReference>
<dbReference type="InterPro" id="IPR049874">
    <property type="entry name" value="ROK_cs"/>
</dbReference>
<name>A0A6I3M987_9MICO</name>
<dbReference type="PROSITE" id="PS01125">
    <property type="entry name" value="ROK"/>
    <property type="match status" value="1"/>
</dbReference>
<keyword evidence="3" id="KW-1185">Reference proteome</keyword>
<dbReference type="Pfam" id="PF00480">
    <property type="entry name" value="ROK"/>
    <property type="match status" value="1"/>
</dbReference>
<dbReference type="PANTHER" id="PTHR18964:SF173">
    <property type="entry name" value="GLUCOKINASE"/>
    <property type="match status" value="1"/>
</dbReference>
<dbReference type="InterPro" id="IPR000600">
    <property type="entry name" value="ROK"/>
</dbReference>
<dbReference type="InterPro" id="IPR043129">
    <property type="entry name" value="ATPase_NBD"/>
</dbReference>
<dbReference type="Gene3D" id="1.10.10.10">
    <property type="entry name" value="Winged helix-like DNA-binding domain superfamily/Winged helix DNA-binding domain"/>
    <property type="match status" value="1"/>
</dbReference>
<evidence type="ECO:0000313" key="3">
    <source>
        <dbReference type="Proteomes" id="UP000433071"/>
    </source>
</evidence>
<evidence type="ECO:0000256" key="1">
    <source>
        <dbReference type="ARBA" id="ARBA00006479"/>
    </source>
</evidence>
<dbReference type="SUPFAM" id="SSF53067">
    <property type="entry name" value="Actin-like ATPase domain"/>
    <property type="match status" value="1"/>
</dbReference>
<reference evidence="2 3" key="1">
    <citation type="submission" date="2019-11" db="EMBL/GenBank/DDBJ databases">
        <title>Agromyces kandeliae sp. nov., isolated from mangrove soil.</title>
        <authorList>
            <person name="Wang R."/>
        </authorList>
    </citation>
    <scope>NUCLEOTIDE SEQUENCE [LARGE SCALE GENOMIC DNA]</scope>
    <source>
        <strain evidence="2 3">JCM 11433</strain>
    </source>
</reference>
<evidence type="ECO:0000313" key="2">
    <source>
        <dbReference type="EMBL" id="MTH70019.1"/>
    </source>
</evidence>
<protein>
    <submittedName>
        <fullName evidence="2">ROK family protein</fullName>
    </submittedName>
</protein>
<organism evidence="2 3">
    <name type="scientific">Agromyces bracchium</name>
    <dbReference type="NCBI Taxonomy" id="88376"/>
    <lineage>
        <taxon>Bacteria</taxon>
        <taxon>Bacillati</taxon>
        <taxon>Actinomycetota</taxon>
        <taxon>Actinomycetes</taxon>
        <taxon>Micrococcales</taxon>
        <taxon>Microbacteriaceae</taxon>
        <taxon>Agromyces</taxon>
    </lineage>
</organism>
<dbReference type="AlphaFoldDB" id="A0A6I3M987"/>
<dbReference type="Proteomes" id="UP000433071">
    <property type="component" value="Unassembled WGS sequence"/>
</dbReference>